<proteinExistence type="predicted"/>
<evidence type="ECO:0000256" key="1">
    <source>
        <dbReference type="SAM" id="MobiDB-lite"/>
    </source>
</evidence>
<name>A0A8H7LKI1_9AGAM</name>
<keyword evidence="2" id="KW-0472">Membrane</keyword>
<organism evidence="5 6">
    <name type="scientific">Rhizoctonia solani</name>
    <dbReference type="NCBI Taxonomy" id="456999"/>
    <lineage>
        <taxon>Eukaryota</taxon>
        <taxon>Fungi</taxon>
        <taxon>Dikarya</taxon>
        <taxon>Basidiomycota</taxon>
        <taxon>Agaricomycotina</taxon>
        <taxon>Agaricomycetes</taxon>
        <taxon>Cantharellales</taxon>
        <taxon>Ceratobasidiaceae</taxon>
        <taxon>Rhizoctonia</taxon>
    </lineage>
</organism>
<feature type="domain" description="Right handed beta helix" evidence="4">
    <location>
        <begin position="719"/>
        <end position="897"/>
    </location>
</feature>
<reference evidence="5" key="1">
    <citation type="submission" date="2020-09" db="EMBL/GenBank/DDBJ databases">
        <title>Comparative genome analyses of four rice-infecting Rhizoctonia solani isolates reveal extensive enrichment of homogalacturonan modification genes.</title>
        <authorList>
            <person name="Lee D.-Y."/>
            <person name="Jeon J."/>
            <person name="Kim K.-T."/>
            <person name="Cheong K."/>
            <person name="Song H."/>
            <person name="Choi G."/>
            <person name="Ko J."/>
            <person name="Opiyo S.O."/>
            <person name="Zuo S."/>
            <person name="Madhav S."/>
            <person name="Lee Y.-H."/>
            <person name="Wang G.-L."/>
        </authorList>
    </citation>
    <scope>NUCLEOTIDE SEQUENCE</scope>
    <source>
        <strain evidence="5">AG1-IA YN-7</strain>
    </source>
</reference>
<dbReference type="SMART" id="SM00710">
    <property type="entry name" value="PbH1"/>
    <property type="match status" value="8"/>
</dbReference>
<evidence type="ECO:0000313" key="6">
    <source>
        <dbReference type="Proteomes" id="UP000650582"/>
    </source>
</evidence>
<dbReference type="InterPro" id="IPR012334">
    <property type="entry name" value="Pectin_lyas_fold"/>
</dbReference>
<dbReference type="InterPro" id="IPR006626">
    <property type="entry name" value="PbH1"/>
</dbReference>
<dbReference type="EMBL" id="JACYCC010000036">
    <property type="protein sequence ID" value="KAF8681390.1"/>
    <property type="molecule type" value="Genomic_DNA"/>
</dbReference>
<accession>A0A8H7LKI1</accession>
<sequence length="1034" mass="110224">MALFVRIVLALASAASVTQAFSLGYEQRQAFKTWREHQINQRLSSNRLASRQQTNTCVSASPTEGLTERLNDFLKNGGPNYVLSLCPNTTYDITAPLEFANKYQEISTLGYPIDDQRAVLRVNGSRADEQGGHTVAIGGGCDQCEGIQIRNIQIDGNRQGAAPISGGANIEIGGGAGGQLVEFVKSYDPRGWSCLHVAEGVLNCSNSTVRYNDIGPCGSDTFGHWADGISLACKDSAVYENWIKDPTDGGIVIFQSPGSLIENNTIWIENNTCLGGINLVDYDPFAGNYTGVMVRNNTVVGGYADTAPTANTQFANNTENAIIKIGLAVGLRVWFGTKWGDATAFGASVIGNKISGAFGFGMAVSGVNNFTILDNSIAGNTSFIGAKGPNCTTDDIVPPAVDFVVDPNTFVSSKIGGTVFKAHGITALLCVTPPRGGGNVWPLGTWPSSSSLANQTVSTPSTETPASSWCLQGEDKRTCLVRFAKDLLGIAIGYPILLDSSSATGNVLRSRSLYLYATYLWLDATGLKDLLGGKLVKTKPIGDQDHTPPAFDQFQYLVADTTVFSRDAHSLTRMVQARSPAVLFVVSSATILLGVLAHPREDRAFWKRSLSPLNTLLNSSGPGYILPLCQNATYRLTAPLLYTAESQEISTVGYPIGDERATLLVDGFWNEINGARNGRGPIQGGGNIEFGGPNAGQLIEYVNTYDPRSWTCLHVAEGVLNCTNTVIQNNEIGPCGTDAFQTWADGISLSCRNSVVRDNWIDSPTDGGIVVFGSPGSLIANNTIWIEDNTLLGGINLVDYDPFNGDFTNTVVENNTIIGGFATDQPTDAQDANLGYNNETAIIKMGLAVGNRVWFGDKFGRNRNFGGIVRNNKLTGAFGWGVAVSGTRDFVVENNEIVGNATFIGFRGVNCTIYEALPSPEPFLYDSNGTDSTVIPSNYPDVRLDGALLCITSPDGGDYWPRGGSPYGNPDKDEAGAEGEGASASSGSSKSRKLGLGLGITFGILAALVAAWFVRRWALKKYAPTNSPATPPKF</sequence>
<feature type="transmembrane region" description="Helical" evidence="2">
    <location>
        <begin position="994"/>
        <end position="1014"/>
    </location>
</feature>
<dbReference type="Proteomes" id="UP000650582">
    <property type="component" value="Unassembled WGS sequence"/>
</dbReference>
<keyword evidence="2" id="KW-1133">Transmembrane helix</keyword>
<evidence type="ECO:0000256" key="3">
    <source>
        <dbReference type="SAM" id="SignalP"/>
    </source>
</evidence>
<dbReference type="InterPro" id="IPR011050">
    <property type="entry name" value="Pectin_lyase_fold/virulence"/>
</dbReference>
<feature type="region of interest" description="Disordered" evidence="1">
    <location>
        <begin position="960"/>
        <end position="990"/>
    </location>
</feature>
<evidence type="ECO:0000256" key="2">
    <source>
        <dbReference type="SAM" id="Phobius"/>
    </source>
</evidence>
<evidence type="ECO:0000313" key="5">
    <source>
        <dbReference type="EMBL" id="KAF8681390.1"/>
    </source>
</evidence>
<dbReference type="AlphaFoldDB" id="A0A8H7LKI1"/>
<feature type="chain" id="PRO_5034152428" evidence="3">
    <location>
        <begin position="21"/>
        <end position="1034"/>
    </location>
</feature>
<keyword evidence="2" id="KW-0812">Transmembrane</keyword>
<evidence type="ECO:0000259" key="4">
    <source>
        <dbReference type="Pfam" id="PF13229"/>
    </source>
</evidence>
<dbReference type="Pfam" id="PF13229">
    <property type="entry name" value="Beta_helix"/>
    <property type="match status" value="1"/>
</dbReference>
<protein>
    <submittedName>
        <fullName evidence="5">Right handed beta helix region</fullName>
    </submittedName>
</protein>
<dbReference type="SUPFAM" id="SSF51126">
    <property type="entry name" value="Pectin lyase-like"/>
    <property type="match status" value="2"/>
</dbReference>
<keyword evidence="3" id="KW-0732">Signal</keyword>
<comment type="caution">
    <text evidence="5">The sequence shown here is derived from an EMBL/GenBank/DDBJ whole genome shotgun (WGS) entry which is preliminary data.</text>
</comment>
<dbReference type="Gene3D" id="2.160.20.10">
    <property type="entry name" value="Single-stranded right-handed beta-helix, Pectin lyase-like"/>
    <property type="match status" value="2"/>
</dbReference>
<dbReference type="InterPro" id="IPR039448">
    <property type="entry name" value="Beta_helix"/>
</dbReference>
<gene>
    <name evidence="5" type="ORF">RHS04_03543</name>
</gene>
<feature type="compositionally biased region" description="Low complexity" evidence="1">
    <location>
        <begin position="980"/>
        <end position="989"/>
    </location>
</feature>
<feature type="signal peptide" evidence="3">
    <location>
        <begin position="1"/>
        <end position="20"/>
    </location>
</feature>